<evidence type="ECO:0000256" key="1">
    <source>
        <dbReference type="ARBA" id="ARBA00023125"/>
    </source>
</evidence>
<dbReference type="EMBL" id="JACHJT010000002">
    <property type="protein sequence ID" value="MBB4934801.1"/>
    <property type="molecule type" value="Genomic_DNA"/>
</dbReference>
<accession>A0A7W7W5H6</accession>
<evidence type="ECO:0000313" key="5">
    <source>
        <dbReference type="Proteomes" id="UP000523007"/>
    </source>
</evidence>
<dbReference type="InterPro" id="IPR039420">
    <property type="entry name" value="WalR-like"/>
</dbReference>
<feature type="domain" description="Response regulatory" evidence="3">
    <location>
        <begin position="3"/>
        <end position="119"/>
    </location>
</feature>
<dbReference type="PANTHER" id="PTHR43214:SF42">
    <property type="entry name" value="TRANSCRIPTIONAL REGULATORY PROTEIN DESR"/>
    <property type="match status" value="1"/>
</dbReference>
<dbReference type="InterPro" id="IPR001789">
    <property type="entry name" value="Sig_transdc_resp-reg_receiver"/>
</dbReference>
<dbReference type="Proteomes" id="UP000523007">
    <property type="component" value="Unassembled WGS sequence"/>
</dbReference>
<sequence>MIRVLLAEDMHMIRGALVALLDKEPDVAVVADVSSGDAVVPAVLEHRPDVAVLDVQMPGINGLEAASTIFEQLPECRTLILTQIGRPEVLRKALAAKALGFMLKDAPPAELADAIRRVAAGERVIDSNLATATIEAGENPLTAREV</sequence>
<dbReference type="AlphaFoldDB" id="A0A7W7W5H6"/>
<proteinExistence type="predicted"/>
<evidence type="ECO:0000256" key="2">
    <source>
        <dbReference type="PROSITE-ProRule" id="PRU00169"/>
    </source>
</evidence>
<reference evidence="4 5" key="1">
    <citation type="submission" date="2020-08" db="EMBL/GenBank/DDBJ databases">
        <title>Sequencing the genomes of 1000 actinobacteria strains.</title>
        <authorList>
            <person name="Klenk H.-P."/>
        </authorList>
    </citation>
    <scope>NUCLEOTIDE SEQUENCE [LARGE SCALE GENOMIC DNA]</scope>
    <source>
        <strain evidence="4 5">DSM 102030</strain>
    </source>
</reference>
<dbReference type="GO" id="GO:0003677">
    <property type="term" value="F:DNA binding"/>
    <property type="evidence" value="ECO:0007669"/>
    <property type="project" value="UniProtKB-KW"/>
</dbReference>
<feature type="modified residue" description="4-aspartylphosphate" evidence="2">
    <location>
        <position position="54"/>
    </location>
</feature>
<name>A0A7W7W5H6_9ACTN</name>
<dbReference type="Gene3D" id="3.40.50.2300">
    <property type="match status" value="1"/>
</dbReference>
<evidence type="ECO:0000313" key="4">
    <source>
        <dbReference type="EMBL" id="MBB4934801.1"/>
    </source>
</evidence>
<gene>
    <name evidence="4" type="ORF">F4561_005695</name>
</gene>
<dbReference type="RefSeq" id="WP_184584434.1">
    <property type="nucleotide sequence ID" value="NZ_JACHJT010000002.1"/>
</dbReference>
<keyword evidence="2" id="KW-0597">Phosphoprotein</keyword>
<organism evidence="4 5">
    <name type="scientific">Lipingzhangella halophila</name>
    <dbReference type="NCBI Taxonomy" id="1783352"/>
    <lineage>
        <taxon>Bacteria</taxon>
        <taxon>Bacillati</taxon>
        <taxon>Actinomycetota</taxon>
        <taxon>Actinomycetes</taxon>
        <taxon>Streptosporangiales</taxon>
        <taxon>Nocardiopsidaceae</taxon>
        <taxon>Lipingzhangella</taxon>
    </lineage>
</organism>
<comment type="caution">
    <text evidence="4">The sequence shown here is derived from an EMBL/GenBank/DDBJ whole genome shotgun (WGS) entry which is preliminary data.</text>
</comment>
<dbReference type="SUPFAM" id="SSF52172">
    <property type="entry name" value="CheY-like"/>
    <property type="match status" value="1"/>
</dbReference>
<keyword evidence="1" id="KW-0238">DNA-binding</keyword>
<dbReference type="SMART" id="SM00448">
    <property type="entry name" value="REC"/>
    <property type="match status" value="1"/>
</dbReference>
<protein>
    <submittedName>
        <fullName evidence="4">Two-component system response regulator DesR</fullName>
    </submittedName>
</protein>
<keyword evidence="5" id="KW-1185">Reference proteome</keyword>
<evidence type="ECO:0000259" key="3">
    <source>
        <dbReference type="PROSITE" id="PS50110"/>
    </source>
</evidence>
<dbReference type="PROSITE" id="PS50110">
    <property type="entry name" value="RESPONSE_REGULATORY"/>
    <property type="match status" value="1"/>
</dbReference>
<dbReference type="PANTHER" id="PTHR43214">
    <property type="entry name" value="TWO-COMPONENT RESPONSE REGULATOR"/>
    <property type="match status" value="1"/>
</dbReference>
<dbReference type="Pfam" id="PF00072">
    <property type="entry name" value="Response_reg"/>
    <property type="match status" value="1"/>
</dbReference>
<dbReference type="InterPro" id="IPR011006">
    <property type="entry name" value="CheY-like_superfamily"/>
</dbReference>
<dbReference type="GO" id="GO:0000160">
    <property type="term" value="P:phosphorelay signal transduction system"/>
    <property type="evidence" value="ECO:0007669"/>
    <property type="project" value="InterPro"/>
</dbReference>